<name>A0A0C3P374_PISTI</name>
<proteinExistence type="predicted"/>
<protein>
    <submittedName>
        <fullName evidence="1">Uncharacterized protein</fullName>
    </submittedName>
</protein>
<dbReference type="InParanoid" id="A0A0C3P374"/>
<sequence length="141" mass="15200">MDGTSLQFASVEWFTTSVMSWLRRRHVAWYGPEYLADPYPVGYVPVTRSLYSGRHHRPHICGCMTRTVPAGHTVGKYAAFAVPTRVPAPSTVFATAHSAGVYALALKIQGTSIRGGQGWSGLGRASLKIEAVAPAAAVIWV</sequence>
<dbReference type="HOGENOM" id="CLU_1826046_0_0_1"/>
<dbReference type="EMBL" id="KN831960">
    <property type="protein sequence ID" value="KIO07480.1"/>
    <property type="molecule type" value="Genomic_DNA"/>
</dbReference>
<evidence type="ECO:0000313" key="2">
    <source>
        <dbReference type="Proteomes" id="UP000054217"/>
    </source>
</evidence>
<accession>A0A0C3P374</accession>
<reference evidence="1 2" key="1">
    <citation type="submission" date="2014-04" db="EMBL/GenBank/DDBJ databases">
        <authorList>
            <consortium name="DOE Joint Genome Institute"/>
            <person name="Kuo A."/>
            <person name="Kohler A."/>
            <person name="Costa M.D."/>
            <person name="Nagy L.G."/>
            <person name="Floudas D."/>
            <person name="Copeland A."/>
            <person name="Barry K.W."/>
            <person name="Cichocki N."/>
            <person name="Veneault-Fourrey C."/>
            <person name="LaButti K."/>
            <person name="Lindquist E.A."/>
            <person name="Lipzen A."/>
            <person name="Lundell T."/>
            <person name="Morin E."/>
            <person name="Murat C."/>
            <person name="Sun H."/>
            <person name="Tunlid A."/>
            <person name="Henrissat B."/>
            <person name="Grigoriev I.V."/>
            <person name="Hibbett D.S."/>
            <person name="Martin F."/>
            <person name="Nordberg H.P."/>
            <person name="Cantor M.N."/>
            <person name="Hua S.X."/>
        </authorList>
    </citation>
    <scope>NUCLEOTIDE SEQUENCE [LARGE SCALE GENOMIC DNA]</scope>
    <source>
        <strain evidence="1 2">Marx 270</strain>
    </source>
</reference>
<gene>
    <name evidence="1" type="ORF">M404DRAFT_998204</name>
</gene>
<dbReference type="Proteomes" id="UP000054217">
    <property type="component" value="Unassembled WGS sequence"/>
</dbReference>
<organism evidence="1 2">
    <name type="scientific">Pisolithus tinctorius Marx 270</name>
    <dbReference type="NCBI Taxonomy" id="870435"/>
    <lineage>
        <taxon>Eukaryota</taxon>
        <taxon>Fungi</taxon>
        <taxon>Dikarya</taxon>
        <taxon>Basidiomycota</taxon>
        <taxon>Agaricomycotina</taxon>
        <taxon>Agaricomycetes</taxon>
        <taxon>Agaricomycetidae</taxon>
        <taxon>Boletales</taxon>
        <taxon>Sclerodermatineae</taxon>
        <taxon>Pisolithaceae</taxon>
        <taxon>Pisolithus</taxon>
    </lineage>
</organism>
<reference evidence="2" key="2">
    <citation type="submission" date="2015-01" db="EMBL/GenBank/DDBJ databases">
        <title>Evolutionary Origins and Diversification of the Mycorrhizal Mutualists.</title>
        <authorList>
            <consortium name="DOE Joint Genome Institute"/>
            <consortium name="Mycorrhizal Genomics Consortium"/>
            <person name="Kohler A."/>
            <person name="Kuo A."/>
            <person name="Nagy L.G."/>
            <person name="Floudas D."/>
            <person name="Copeland A."/>
            <person name="Barry K.W."/>
            <person name="Cichocki N."/>
            <person name="Veneault-Fourrey C."/>
            <person name="LaButti K."/>
            <person name="Lindquist E.A."/>
            <person name="Lipzen A."/>
            <person name="Lundell T."/>
            <person name="Morin E."/>
            <person name="Murat C."/>
            <person name="Riley R."/>
            <person name="Ohm R."/>
            <person name="Sun H."/>
            <person name="Tunlid A."/>
            <person name="Henrissat B."/>
            <person name="Grigoriev I.V."/>
            <person name="Hibbett D.S."/>
            <person name="Martin F."/>
        </authorList>
    </citation>
    <scope>NUCLEOTIDE SEQUENCE [LARGE SCALE GENOMIC DNA]</scope>
    <source>
        <strain evidence="2">Marx 270</strain>
    </source>
</reference>
<dbReference type="AlphaFoldDB" id="A0A0C3P374"/>
<evidence type="ECO:0000313" key="1">
    <source>
        <dbReference type="EMBL" id="KIO07480.1"/>
    </source>
</evidence>
<keyword evidence="2" id="KW-1185">Reference proteome</keyword>